<sequence>MQWPSRQPRKQQISAQLLSHHQQVRPLPGSAGLAARDTLAMQIVASLRREEYYQVIQRRGPISPRRADPHHDSFEAELGVVHFIQQNAYDEAAWLIFLMVHLGKPATDGWRRLRDIYGKLGQGRWDWAAGSTNPAAFEQWLAANWQSIRGKFGNHRKYESLDPSKQRAMGPAVVDYVNWVNAAGGHQALFSQIILTAGNDPNVIFDAFYKALPVKGYGRLGRFDWTTMLSRYGFAPAEAGSAYLKTATGPKAGMRLLFAGNANSGTGYVPLQQWLDELDTTLQVGMEVLEDAICNWQKSPTAFVHFKG</sequence>
<evidence type="ECO:0000313" key="2">
    <source>
        <dbReference type="EMBL" id="KLE31504.1"/>
    </source>
</evidence>
<reference evidence="2 3" key="1">
    <citation type="submission" date="2015-04" db="EMBL/GenBank/DDBJ databases">
        <title>The draft genome sequence of Erythrobacr gangjinensis K7-2.</title>
        <authorList>
            <person name="Zhuang L."/>
            <person name="Liu Y."/>
            <person name="Shao Z."/>
        </authorList>
    </citation>
    <scope>NUCLEOTIDE SEQUENCE [LARGE SCALE GENOMIC DNA]</scope>
    <source>
        <strain evidence="2 3">K7-2</strain>
    </source>
</reference>
<dbReference type="Pfam" id="PF18746">
    <property type="entry name" value="aGPT-Pplase3"/>
    <property type="match status" value="1"/>
</dbReference>
<evidence type="ECO:0000259" key="1">
    <source>
        <dbReference type="Pfam" id="PF18746"/>
    </source>
</evidence>
<dbReference type="RefSeq" id="WP_047006856.1">
    <property type="nucleotide sequence ID" value="NZ_CP018097.1"/>
</dbReference>
<name>A0A0G9MLJ8_9SPHN</name>
<keyword evidence="3" id="KW-1185">Reference proteome</keyword>
<dbReference type="PATRIC" id="fig|502682.8.peg.1635"/>
<accession>A0A0G9MLJ8</accession>
<evidence type="ECO:0000313" key="3">
    <source>
        <dbReference type="Proteomes" id="UP000053070"/>
    </source>
</evidence>
<feature type="domain" description="Alpha-glutamyl/putrescinyl thymine pyrophosphorylase clade 3" evidence="1">
    <location>
        <begin position="35"/>
        <end position="308"/>
    </location>
</feature>
<dbReference type="EMBL" id="LBHC01000002">
    <property type="protein sequence ID" value="KLE31504.1"/>
    <property type="molecule type" value="Genomic_DNA"/>
</dbReference>
<dbReference type="InterPro" id="IPR041271">
    <property type="entry name" value="AGPT-Pplase3"/>
</dbReference>
<comment type="caution">
    <text evidence="2">The sequence shown here is derived from an EMBL/GenBank/DDBJ whole genome shotgun (WGS) entry which is preliminary data.</text>
</comment>
<gene>
    <name evidence="2" type="ORF">AAW01_07995</name>
</gene>
<organism evidence="2 3">
    <name type="scientific">Aurantiacibacter gangjinensis</name>
    <dbReference type="NCBI Taxonomy" id="502682"/>
    <lineage>
        <taxon>Bacteria</taxon>
        <taxon>Pseudomonadati</taxon>
        <taxon>Pseudomonadota</taxon>
        <taxon>Alphaproteobacteria</taxon>
        <taxon>Sphingomonadales</taxon>
        <taxon>Erythrobacteraceae</taxon>
        <taxon>Aurantiacibacter</taxon>
    </lineage>
</organism>
<dbReference type="AlphaFoldDB" id="A0A0G9MLJ8"/>
<protein>
    <recommendedName>
        <fullName evidence="1">Alpha-glutamyl/putrescinyl thymine pyrophosphorylase clade 3 domain-containing protein</fullName>
    </recommendedName>
</protein>
<proteinExistence type="predicted"/>
<dbReference type="OrthoDB" id="965955at2"/>
<dbReference type="Proteomes" id="UP000053070">
    <property type="component" value="Unassembled WGS sequence"/>
</dbReference>